<dbReference type="PATRIC" id="fig|1218565.3.peg.2368"/>
<dbReference type="EMBL" id="ANIK01000047">
    <property type="protein sequence ID" value="EMJ94620.1"/>
    <property type="molecule type" value="Genomic_DNA"/>
</dbReference>
<dbReference type="InterPro" id="IPR011009">
    <property type="entry name" value="Kinase-like_dom_sf"/>
</dbReference>
<evidence type="ECO:0000259" key="1">
    <source>
        <dbReference type="Pfam" id="PF01636"/>
    </source>
</evidence>
<dbReference type="Gene3D" id="3.90.1200.10">
    <property type="match status" value="1"/>
</dbReference>
<name>M6D7U1_9LEPT</name>
<comment type="caution">
    <text evidence="2">The sequence shown here is derived from an EMBL/GenBank/DDBJ whole genome shotgun (WGS) entry which is preliminary data.</text>
</comment>
<sequence length="336" mass="39750">MNDMMNSSVSLTDQELKFLEFSGKLPQKIYPITVEASDRKYFRVVYPDRTLVLCKDVRFQHDFVEIADFLSHEQFVVPEILKKDLIHFLILMTDGGEKDLTSIADDLEYREWLVKSIEILVKLQRTNPIPPVSSREFDLEKFDFESTFTYSNYLKLQKEFRLKTQLRSEVMIFIEECSAFLAEYPVKVFCHRDFHGRNLLINSENQICMIDFQDARMGTPFYDLASILYDAYRPIPFGMRQGLYQLFLKLSEQNFPRSKECHYIQCLQRSYKALGSYFYLVADKKMDKYRESLLNALDNLLEIVQAGLFPDQLYVFFYLLKEELLSNSSFMKGIKR</sequence>
<dbReference type="Pfam" id="PF01636">
    <property type="entry name" value="APH"/>
    <property type="match status" value="1"/>
</dbReference>
<dbReference type="AlphaFoldDB" id="M6D7U1"/>
<dbReference type="SUPFAM" id="SSF56112">
    <property type="entry name" value="Protein kinase-like (PK-like)"/>
    <property type="match status" value="1"/>
</dbReference>
<dbReference type="Gene3D" id="3.30.200.20">
    <property type="entry name" value="Phosphorylase Kinase, domain 1"/>
    <property type="match status" value="1"/>
</dbReference>
<dbReference type="GO" id="GO:0016740">
    <property type="term" value="F:transferase activity"/>
    <property type="evidence" value="ECO:0007669"/>
    <property type="project" value="UniProtKB-KW"/>
</dbReference>
<organism evidence="2 3">
    <name type="scientific">Leptospira alstonii serovar Sichuan str. 79601</name>
    <dbReference type="NCBI Taxonomy" id="1218565"/>
    <lineage>
        <taxon>Bacteria</taxon>
        <taxon>Pseudomonadati</taxon>
        <taxon>Spirochaetota</taxon>
        <taxon>Spirochaetia</taxon>
        <taxon>Leptospirales</taxon>
        <taxon>Leptospiraceae</taxon>
        <taxon>Leptospira</taxon>
    </lineage>
</organism>
<dbReference type="Proteomes" id="UP000011988">
    <property type="component" value="Unassembled WGS sequence"/>
</dbReference>
<accession>M6D7U1</accession>
<evidence type="ECO:0000313" key="3">
    <source>
        <dbReference type="Proteomes" id="UP000011988"/>
    </source>
</evidence>
<gene>
    <name evidence="2" type="ORF">LEP1GSC194_0754</name>
</gene>
<protein>
    <submittedName>
        <fullName evidence="2">Phosphotransferase enzyme family protein</fullName>
    </submittedName>
</protein>
<keyword evidence="2" id="KW-0808">Transferase</keyword>
<evidence type="ECO:0000313" key="2">
    <source>
        <dbReference type="EMBL" id="EMJ94620.1"/>
    </source>
</evidence>
<dbReference type="InterPro" id="IPR002575">
    <property type="entry name" value="Aminoglycoside_PTrfase"/>
</dbReference>
<feature type="domain" description="Aminoglycoside phosphotransferase" evidence="1">
    <location>
        <begin position="31"/>
        <end position="242"/>
    </location>
</feature>
<reference evidence="2 3" key="1">
    <citation type="submission" date="2013-01" db="EMBL/GenBank/DDBJ databases">
        <authorList>
            <person name="Harkins D.M."/>
            <person name="Durkin A.S."/>
            <person name="Brinkac L.M."/>
            <person name="Haft D.H."/>
            <person name="Selengut J.D."/>
            <person name="Sanka R."/>
            <person name="DePew J."/>
            <person name="Purushe J."/>
            <person name="Galloway R.L."/>
            <person name="Vinetz J.M."/>
            <person name="Sutton G.G."/>
            <person name="Nierman W.C."/>
            <person name="Fouts D.E."/>
        </authorList>
    </citation>
    <scope>NUCLEOTIDE SEQUENCE [LARGE SCALE GENOMIC DNA]</scope>
    <source>
        <strain evidence="2 3">79601</strain>
    </source>
</reference>
<proteinExistence type="predicted"/>